<reference evidence="3" key="2">
    <citation type="submission" date="2019-07" db="EMBL/GenBank/DDBJ databases">
        <authorList>
            <person name="Seetharam A."/>
            <person name="Woodhouse M."/>
            <person name="Cannon E."/>
        </authorList>
    </citation>
    <scope>NUCLEOTIDE SEQUENCE [LARGE SCALE GENOMIC DNA]</scope>
    <source>
        <strain evidence="3">cv. B73</strain>
    </source>
</reference>
<dbReference type="Gramene" id="Zm00001eb199340_T001">
    <property type="protein sequence ID" value="Zm00001eb199340_P001"/>
    <property type="gene ID" value="Zm00001eb199340"/>
</dbReference>
<reference evidence="4" key="1">
    <citation type="journal article" date="2009" name="Science">
        <title>The B73 maize genome: complexity, diversity, and dynamics.</title>
        <authorList>
            <person name="Schnable P.S."/>
            <person name="Ware D."/>
            <person name="Fulton R.S."/>
            <person name="Stein J.C."/>
            <person name="Wei F."/>
            <person name="Pasternak S."/>
            <person name="Liang C."/>
            <person name="Zhang J."/>
            <person name="Fulton L."/>
            <person name="Graves T.A."/>
            <person name="Minx P."/>
            <person name="Reily A.D."/>
            <person name="Courtney L."/>
            <person name="Kruchowski S.S."/>
            <person name="Tomlinson C."/>
            <person name="Strong C."/>
            <person name="Delehaunty K."/>
            <person name="Fronick C."/>
            <person name="Courtney B."/>
            <person name="Rock S.M."/>
            <person name="Belter E."/>
            <person name="Du F."/>
            <person name="Kim K."/>
            <person name="Abbott R.M."/>
            <person name="Cotton M."/>
            <person name="Levy A."/>
            <person name="Marchetto P."/>
            <person name="Ochoa K."/>
            <person name="Jackson S.M."/>
            <person name="Gillam B."/>
            <person name="Chen W."/>
            <person name="Yan L."/>
            <person name="Higginbotham J."/>
            <person name="Cardenas M."/>
            <person name="Waligorski J."/>
            <person name="Applebaum E."/>
            <person name="Phelps L."/>
            <person name="Falcone J."/>
            <person name="Kanchi K."/>
            <person name="Thane T."/>
            <person name="Scimone A."/>
            <person name="Thane N."/>
            <person name="Henke J."/>
            <person name="Wang T."/>
            <person name="Ruppert J."/>
            <person name="Shah N."/>
            <person name="Rotter K."/>
            <person name="Hodges J."/>
            <person name="Ingenthron E."/>
            <person name="Cordes M."/>
            <person name="Kohlberg S."/>
            <person name="Sgro J."/>
            <person name="Delgado B."/>
            <person name="Mead K."/>
            <person name="Chinwalla A."/>
            <person name="Leonard S."/>
            <person name="Crouse K."/>
            <person name="Collura K."/>
            <person name="Kudrna D."/>
            <person name="Currie J."/>
            <person name="He R."/>
            <person name="Angelova A."/>
            <person name="Rajasekar S."/>
            <person name="Mueller T."/>
            <person name="Lomeli R."/>
            <person name="Scara G."/>
            <person name="Ko A."/>
            <person name="Delaney K."/>
            <person name="Wissotski M."/>
            <person name="Lopez G."/>
            <person name="Campos D."/>
            <person name="Braidotti M."/>
            <person name="Ashley E."/>
            <person name="Golser W."/>
            <person name="Kim H."/>
            <person name="Lee S."/>
            <person name="Lin J."/>
            <person name="Dujmic Z."/>
            <person name="Kim W."/>
            <person name="Talag J."/>
            <person name="Zuccolo A."/>
            <person name="Fan C."/>
            <person name="Sebastian A."/>
            <person name="Kramer M."/>
            <person name="Spiegel L."/>
            <person name="Nascimento L."/>
            <person name="Zutavern T."/>
            <person name="Miller B."/>
            <person name="Ambroise C."/>
            <person name="Muller S."/>
            <person name="Spooner W."/>
            <person name="Narechania A."/>
            <person name="Ren L."/>
            <person name="Wei S."/>
            <person name="Kumari S."/>
            <person name="Faga B."/>
            <person name="Levy M.J."/>
            <person name="McMahan L."/>
            <person name="Van Buren P."/>
            <person name="Vaughn M.W."/>
            <person name="Ying K."/>
            <person name="Yeh C.-T."/>
            <person name="Emrich S.J."/>
            <person name="Jia Y."/>
            <person name="Kalyanaraman A."/>
            <person name="Hsia A.-P."/>
            <person name="Barbazuk W.B."/>
            <person name="Baucom R.S."/>
            <person name="Brutnell T.P."/>
            <person name="Carpita N.C."/>
            <person name="Chaparro C."/>
            <person name="Chia J.-M."/>
            <person name="Deragon J.-M."/>
            <person name="Estill J.C."/>
            <person name="Fu Y."/>
            <person name="Jeddeloh J.A."/>
            <person name="Han Y."/>
            <person name="Lee H."/>
            <person name="Li P."/>
            <person name="Lisch D.R."/>
            <person name="Liu S."/>
            <person name="Liu Z."/>
            <person name="Nagel D.H."/>
            <person name="McCann M.C."/>
            <person name="SanMiguel P."/>
            <person name="Myers A.M."/>
            <person name="Nettleton D."/>
            <person name="Nguyen J."/>
            <person name="Penning B.W."/>
            <person name="Ponnala L."/>
            <person name="Schneider K.L."/>
            <person name="Schwartz D.C."/>
            <person name="Sharma A."/>
            <person name="Soderlund C."/>
            <person name="Springer N.M."/>
            <person name="Sun Q."/>
            <person name="Wang H."/>
            <person name="Waterman M."/>
            <person name="Westerman R."/>
            <person name="Wolfgruber T.K."/>
            <person name="Yang L."/>
            <person name="Yu Y."/>
            <person name="Zhang L."/>
            <person name="Zhou S."/>
            <person name="Zhu Q."/>
            <person name="Bennetzen J.L."/>
            <person name="Dawe R.K."/>
            <person name="Jiang J."/>
            <person name="Jiang N."/>
            <person name="Presting G.G."/>
            <person name="Wessler S.R."/>
            <person name="Aluru S."/>
            <person name="Martienssen R.A."/>
            <person name="Clifton S.W."/>
            <person name="McCombie W.R."/>
            <person name="Wing R.A."/>
            <person name="Wilson R.K."/>
        </authorList>
    </citation>
    <scope>NUCLEOTIDE SEQUENCE [LARGE SCALE GENOMIC DNA]</scope>
    <source>
        <strain evidence="4">cv. B73</strain>
    </source>
</reference>
<keyword evidence="2" id="KW-1133">Transmembrane helix</keyword>
<protein>
    <submittedName>
        <fullName evidence="3">Uncharacterized protein</fullName>
    </submittedName>
</protein>
<sequence>MGISSMSAPNDSLLGFLLYNAILAGLLRAALLILGLPSWGAAQEEEDERRRRQQKGGDGAHPGGPVPEQVPSVGRRGTTACAWRGWSRGRWCTASPAVTSSTAPTSRLGSTTTTPPARCAATASCHHPTPSSIGSIDGRIFSCL</sequence>
<organism evidence="3 4">
    <name type="scientific">Zea mays</name>
    <name type="common">Maize</name>
    <dbReference type="NCBI Taxonomy" id="4577"/>
    <lineage>
        <taxon>Eukaryota</taxon>
        <taxon>Viridiplantae</taxon>
        <taxon>Streptophyta</taxon>
        <taxon>Embryophyta</taxon>
        <taxon>Tracheophyta</taxon>
        <taxon>Spermatophyta</taxon>
        <taxon>Magnoliopsida</taxon>
        <taxon>Liliopsida</taxon>
        <taxon>Poales</taxon>
        <taxon>Poaceae</taxon>
        <taxon>PACMAD clade</taxon>
        <taxon>Panicoideae</taxon>
        <taxon>Andropogonodae</taxon>
        <taxon>Andropogoneae</taxon>
        <taxon>Tripsacinae</taxon>
        <taxon>Zea</taxon>
    </lineage>
</organism>
<evidence type="ECO:0000256" key="2">
    <source>
        <dbReference type="SAM" id="Phobius"/>
    </source>
</evidence>
<reference evidence="3" key="3">
    <citation type="submission" date="2021-05" db="UniProtKB">
        <authorList>
            <consortium name="EnsemblPlants"/>
        </authorList>
    </citation>
    <scope>IDENTIFICATION</scope>
    <source>
        <strain evidence="3">cv. B73</strain>
    </source>
</reference>
<evidence type="ECO:0000313" key="4">
    <source>
        <dbReference type="Proteomes" id="UP000007305"/>
    </source>
</evidence>
<evidence type="ECO:0000313" key="3">
    <source>
        <dbReference type="EnsemblPlants" id="Zm00001eb199340_P001"/>
    </source>
</evidence>
<name>A0A804P081_MAIZE</name>
<dbReference type="InParanoid" id="A0A804P081"/>
<proteinExistence type="predicted"/>
<accession>A0A804P081</accession>
<keyword evidence="4" id="KW-1185">Reference proteome</keyword>
<dbReference type="EnsemblPlants" id="Zm00001eb199340_T001">
    <property type="protein sequence ID" value="Zm00001eb199340_P001"/>
    <property type="gene ID" value="Zm00001eb199340"/>
</dbReference>
<feature type="region of interest" description="Disordered" evidence="1">
    <location>
        <begin position="42"/>
        <end position="76"/>
    </location>
</feature>
<feature type="region of interest" description="Disordered" evidence="1">
    <location>
        <begin position="96"/>
        <end position="115"/>
    </location>
</feature>
<keyword evidence="2" id="KW-0812">Transmembrane</keyword>
<evidence type="ECO:0000256" key="1">
    <source>
        <dbReference type="SAM" id="MobiDB-lite"/>
    </source>
</evidence>
<dbReference type="AlphaFoldDB" id="A0A804P081"/>
<keyword evidence="2" id="KW-0472">Membrane</keyword>
<dbReference type="Proteomes" id="UP000007305">
    <property type="component" value="Chromosome 4"/>
</dbReference>
<feature type="transmembrane region" description="Helical" evidence="2">
    <location>
        <begin position="16"/>
        <end position="42"/>
    </location>
</feature>